<feature type="repeat" description="WD" evidence="3">
    <location>
        <begin position="922"/>
        <end position="954"/>
    </location>
</feature>
<evidence type="ECO:0000256" key="4">
    <source>
        <dbReference type="SAM" id="Phobius"/>
    </source>
</evidence>
<keyword evidence="4" id="KW-0472">Membrane</keyword>
<dbReference type="PROSITE" id="PS50082">
    <property type="entry name" value="WD_REPEATS_2"/>
    <property type="match status" value="14"/>
</dbReference>
<dbReference type="PROSITE" id="PS00678">
    <property type="entry name" value="WD_REPEATS_1"/>
    <property type="match status" value="1"/>
</dbReference>
<evidence type="ECO:0000313" key="5">
    <source>
        <dbReference type="EMBL" id="MFB2836516.1"/>
    </source>
</evidence>
<organism evidence="5 6">
    <name type="scientific">Floridaenema evergladense BLCC-F167</name>
    <dbReference type="NCBI Taxonomy" id="3153639"/>
    <lineage>
        <taxon>Bacteria</taxon>
        <taxon>Bacillati</taxon>
        <taxon>Cyanobacteriota</taxon>
        <taxon>Cyanophyceae</taxon>
        <taxon>Oscillatoriophycideae</taxon>
        <taxon>Aerosakkonematales</taxon>
        <taxon>Aerosakkonemataceae</taxon>
        <taxon>Floridanema</taxon>
        <taxon>Floridanema evergladense</taxon>
    </lineage>
</organism>
<accession>A0ABV4WNK5</accession>
<feature type="repeat" description="WD" evidence="3">
    <location>
        <begin position="1086"/>
        <end position="1121"/>
    </location>
</feature>
<evidence type="ECO:0000256" key="2">
    <source>
        <dbReference type="ARBA" id="ARBA00022737"/>
    </source>
</evidence>
<feature type="repeat" description="WD" evidence="3">
    <location>
        <begin position="676"/>
        <end position="708"/>
    </location>
</feature>
<dbReference type="PRINTS" id="PR00320">
    <property type="entry name" value="GPROTEINBRPT"/>
</dbReference>
<reference evidence="5 6" key="1">
    <citation type="submission" date="2024-09" db="EMBL/GenBank/DDBJ databases">
        <title>Floridaenema gen nov. (Aerosakkonemataceae, Aerosakkonematales ord. nov., Cyanobacteria) from benthic tropical and subtropical fresh waters, with the description of four new species.</title>
        <authorList>
            <person name="Moretto J.A."/>
            <person name="Berthold D.E."/>
            <person name="Lefler F.W."/>
            <person name="Huang I.-S."/>
            <person name="Laughinghouse H. IV."/>
        </authorList>
    </citation>
    <scope>NUCLEOTIDE SEQUENCE [LARGE SCALE GENOMIC DNA]</scope>
    <source>
        <strain evidence="5 6">BLCC-F167</strain>
    </source>
</reference>
<feature type="repeat" description="WD" evidence="3">
    <location>
        <begin position="717"/>
        <end position="749"/>
    </location>
</feature>
<dbReference type="InterPro" id="IPR020472">
    <property type="entry name" value="WD40_PAC1"/>
</dbReference>
<feature type="repeat" description="WD" evidence="3">
    <location>
        <begin position="1045"/>
        <end position="1077"/>
    </location>
</feature>
<feature type="repeat" description="WD" evidence="3">
    <location>
        <begin position="881"/>
        <end position="913"/>
    </location>
</feature>
<feature type="repeat" description="WD" evidence="3">
    <location>
        <begin position="840"/>
        <end position="872"/>
    </location>
</feature>
<dbReference type="InterPro" id="IPR036322">
    <property type="entry name" value="WD40_repeat_dom_sf"/>
</dbReference>
<evidence type="ECO:0000256" key="1">
    <source>
        <dbReference type="ARBA" id="ARBA00022574"/>
    </source>
</evidence>
<dbReference type="PANTHER" id="PTHR22847:SF637">
    <property type="entry name" value="WD REPEAT DOMAIN 5B"/>
    <property type="match status" value="1"/>
</dbReference>
<dbReference type="PANTHER" id="PTHR22847">
    <property type="entry name" value="WD40 REPEAT PROTEIN"/>
    <property type="match status" value="1"/>
</dbReference>
<dbReference type="InterPro" id="IPR001680">
    <property type="entry name" value="WD40_rpt"/>
</dbReference>
<protein>
    <submittedName>
        <fullName evidence="5">AAA-like domain-containing protein</fullName>
    </submittedName>
</protein>
<dbReference type="Gene3D" id="3.40.50.300">
    <property type="entry name" value="P-loop containing nucleotide triphosphate hydrolases"/>
    <property type="match status" value="1"/>
</dbReference>
<dbReference type="SUPFAM" id="SSF50978">
    <property type="entry name" value="WD40 repeat-like"/>
    <property type="match status" value="2"/>
</dbReference>
<dbReference type="EMBL" id="JBHFNT010000158">
    <property type="protein sequence ID" value="MFB2836516.1"/>
    <property type="molecule type" value="Genomic_DNA"/>
</dbReference>
<name>A0ABV4WNK5_9CYAN</name>
<dbReference type="InterPro" id="IPR027417">
    <property type="entry name" value="P-loop_NTPase"/>
</dbReference>
<feature type="repeat" description="WD" evidence="3">
    <location>
        <begin position="758"/>
        <end position="790"/>
    </location>
</feature>
<dbReference type="SUPFAM" id="SSF52540">
    <property type="entry name" value="P-loop containing nucleoside triphosphate hydrolases"/>
    <property type="match status" value="1"/>
</dbReference>
<keyword evidence="2" id="KW-0677">Repeat</keyword>
<feature type="repeat" description="WD" evidence="3">
    <location>
        <begin position="799"/>
        <end position="831"/>
    </location>
</feature>
<dbReference type="InterPro" id="IPR011044">
    <property type="entry name" value="Quino_amine_DH_bsu"/>
</dbReference>
<feature type="repeat" description="WD" evidence="3">
    <location>
        <begin position="1004"/>
        <end position="1036"/>
    </location>
</feature>
<dbReference type="SUPFAM" id="SSF50969">
    <property type="entry name" value="YVTN repeat-like/Quinoprotein amine dehydrogenase"/>
    <property type="match status" value="1"/>
</dbReference>
<proteinExistence type="predicted"/>
<keyword evidence="4" id="KW-1133">Transmembrane helix</keyword>
<dbReference type="InterPro" id="IPR019775">
    <property type="entry name" value="WD40_repeat_CS"/>
</dbReference>
<dbReference type="SMART" id="SM00320">
    <property type="entry name" value="WD40"/>
    <property type="match status" value="14"/>
</dbReference>
<feature type="transmembrane region" description="Helical" evidence="4">
    <location>
        <begin position="461"/>
        <end position="482"/>
    </location>
</feature>
<dbReference type="RefSeq" id="WP_413278897.1">
    <property type="nucleotide sequence ID" value="NZ_JBHFNT010000158.1"/>
</dbReference>
<comment type="caution">
    <text evidence="5">The sequence shown here is derived from an EMBL/GenBank/DDBJ whole genome shotgun (WGS) entry which is preliminary data.</text>
</comment>
<gene>
    <name evidence="5" type="ORF">ACE1CA_18445</name>
</gene>
<evidence type="ECO:0000313" key="6">
    <source>
        <dbReference type="Proteomes" id="UP001576780"/>
    </source>
</evidence>
<keyword evidence="6" id="KW-1185">Reference proteome</keyword>
<dbReference type="PROSITE" id="PS50294">
    <property type="entry name" value="WD_REPEATS_REGION"/>
    <property type="match status" value="14"/>
</dbReference>
<dbReference type="Pfam" id="PF14516">
    <property type="entry name" value="AAA_35"/>
    <property type="match status" value="1"/>
</dbReference>
<dbReference type="InterPro" id="IPR015943">
    <property type="entry name" value="WD40/YVTN_repeat-like_dom_sf"/>
</dbReference>
<feature type="repeat" description="WD" evidence="3">
    <location>
        <begin position="553"/>
        <end position="585"/>
    </location>
</feature>
<feature type="repeat" description="WD" evidence="3">
    <location>
        <begin position="594"/>
        <end position="626"/>
    </location>
</feature>
<sequence>MREEVNSNNPQSSSYSYQVGGSLPLFAPSYVKRRADEELFKYLKSGEFCYVLNSRQMGKSSLRVQTMQRLQAEGIACSVIDITSIGTQQITPEQWYASLIGSLVSSFRLSINLRTWWREREHLSCIKRLSDFFETVLLTEVSQNIVIFIDEIDSVLGLKFPIDDFFAWIRSCYNKRAEQPAYRRLTFALLGVATPADLIADKNRTPFNIGKAIQLNGFELHETQPLAQGLEGKTNHPQQVLTEVLAWTGGQPFLTQKLCNLVVQEEATSIEQLVRKWVIENWESLDEPEHLKTIRDRLLRNEKRAGRLLGLYQQILQQGEIATDDSPEQMDLRLSGLVVKQTSRSKISSSVLRVYNPIYESVFNQDWVEKRLAELRPYNQAITAWLASNRTDNSRLLQGQALQEALNWKAGKSLSILDDEFLAACQQFAWEQKQKDLEAERAKEAEGRLAEQKKSARRQKLFLAAVSVGLVVSSLLGVAAFLQYRKAALSEIKAIAIVSRLLFASNQRFEALVEAIRAKQQLRKLGGADADTQSQVELLLQQAVYGVKEYNRLLGHETGVYGVSFSPDGQMLASASNDHTVKLWKPDGSLFNTLKGHSAEVYGIAFSPNGQILASASQDNTVKLWKRGGSLFKTLKGHSAVVWGVAFSPDGQMLASASWDNTVKLWKPDGTLLKTLQGHSDGVYRVVFSPDGQMLASASKDKSIKLWKRDGSLLKTLNGHEAAVIGIAFSPDGQMLASASNDKSIKLWKRDGTLLKTLKGHSAEVYGIGFSPDGQMLASASQDNTVRLWKRDGTLLTTLNGHSAGVYGVAFSPDGQTLASAGWDNTVRLWKQNTTLLTTLNGHSAGVWGVAFSPDGQMVASASEDKSIKLWKREGSLLKTLKGHSNWVWGVAFSPDSQILASAGWDNTVKLWKRDGTLLKTLKGHSSPVYGVAFSSGGQMLASASNDNTVKLWKRDGTLLKTLKGHSAAVYGVAFSPDGQMLASASNDNTVKLWKPDGTLLKTLKGHSAAVYGVAFSPDGQMLASVCEDKTIKLWKRDGTLLKTLKGHSDRVIGVVFSPDSQMIASASQDKTIKLWKRDGTLLKTLNGHSGRVYGVAFSPDGQMLTSVSQDNTVIMWNLKSILNLDPLVYGCNWVRDYLRTNAEVKESDRHLCDDIQGKAEIRASAVK</sequence>
<keyword evidence="1 3" id="KW-0853">WD repeat</keyword>
<evidence type="ECO:0000256" key="3">
    <source>
        <dbReference type="PROSITE-ProRule" id="PRU00221"/>
    </source>
</evidence>
<dbReference type="Proteomes" id="UP001576780">
    <property type="component" value="Unassembled WGS sequence"/>
</dbReference>
<dbReference type="Gene3D" id="2.130.10.10">
    <property type="entry name" value="YVTN repeat-like/Quinoprotein amine dehydrogenase"/>
    <property type="match status" value="4"/>
</dbReference>
<feature type="repeat" description="WD" evidence="3">
    <location>
        <begin position="963"/>
        <end position="995"/>
    </location>
</feature>
<keyword evidence="4" id="KW-0812">Transmembrane</keyword>
<feature type="repeat" description="WD" evidence="3">
    <location>
        <begin position="635"/>
        <end position="667"/>
    </location>
</feature>
<dbReference type="CDD" id="cd00200">
    <property type="entry name" value="WD40"/>
    <property type="match status" value="2"/>
</dbReference>
<dbReference type="Pfam" id="PF00400">
    <property type="entry name" value="WD40"/>
    <property type="match status" value="14"/>
</dbReference>